<dbReference type="InterPro" id="IPR036271">
    <property type="entry name" value="Tet_transcr_reg_TetR-rel_C_sf"/>
</dbReference>
<dbReference type="PROSITE" id="PS50977">
    <property type="entry name" value="HTH_TETR_2"/>
    <property type="match status" value="1"/>
</dbReference>
<evidence type="ECO:0000256" key="4">
    <source>
        <dbReference type="PROSITE-ProRule" id="PRU00335"/>
    </source>
</evidence>
<dbReference type="Pfam" id="PF16859">
    <property type="entry name" value="TetR_C_11"/>
    <property type="match status" value="1"/>
</dbReference>
<dbReference type="GO" id="GO:0003700">
    <property type="term" value="F:DNA-binding transcription factor activity"/>
    <property type="evidence" value="ECO:0007669"/>
    <property type="project" value="TreeGrafter"/>
</dbReference>
<dbReference type="AlphaFoldDB" id="A0A6L7GXP0"/>
<protein>
    <submittedName>
        <fullName evidence="6">TetR family transcriptional regulator</fullName>
    </submittedName>
</protein>
<organism evidence="6 7">
    <name type="scientific">Gordonia mangrovi</name>
    <dbReference type="NCBI Taxonomy" id="2665643"/>
    <lineage>
        <taxon>Bacteria</taxon>
        <taxon>Bacillati</taxon>
        <taxon>Actinomycetota</taxon>
        <taxon>Actinomycetes</taxon>
        <taxon>Mycobacteriales</taxon>
        <taxon>Gordoniaceae</taxon>
        <taxon>Gordonia</taxon>
    </lineage>
</organism>
<dbReference type="InterPro" id="IPR050109">
    <property type="entry name" value="HTH-type_TetR-like_transc_reg"/>
</dbReference>
<dbReference type="PRINTS" id="PR00455">
    <property type="entry name" value="HTHTETR"/>
</dbReference>
<keyword evidence="3" id="KW-0804">Transcription</keyword>
<keyword evidence="1" id="KW-0805">Transcription regulation</keyword>
<dbReference type="Gene3D" id="1.10.10.60">
    <property type="entry name" value="Homeodomain-like"/>
    <property type="match status" value="1"/>
</dbReference>
<evidence type="ECO:0000313" key="6">
    <source>
        <dbReference type="EMBL" id="MXP23861.1"/>
    </source>
</evidence>
<dbReference type="PANTHER" id="PTHR30055">
    <property type="entry name" value="HTH-TYPE TRANSCRIPTIONAL REGULATOR RUTR"/>
    <property type="match status" value="1"/>
</dbReference>
<dbReference type="PANTHER" id="PTHR30055:SF148">
    <property type="entry name" value="TETR-FAMILY TRANSCRIPTIONAL REGULATOR"/>
    <property type="match status" value="1"/>
</dbReference>
<dbReference type="InterPro" id="IPR011075">
    <property type="entry name" value="TetR_C"/>
</dbReference>
<dbReference type="EMBL" id="WMBR01000007">
    <property type="protein sequence ID" value="MXP23861.1"/>
    <property type="molecule type" value="Genomic_DNA"/>
</dbReference>
<proteinExistence type="predicted"/>
<dbReference type="RefSeq" id="WP_160904057.1">
    <property type="nucleotide sequence ID" value="NZ_CP102850.1"/>
</dbReference>
<evidence type="ECO:0000256" key="3">
    <source>
        <dbReference type="ARBA" id="ARBA00023163"/>
    </source>
</evidence>
<keyword evidence="2 4" id="KW-0238">DNA-binding</keyword>
<name>A0A6L7GXP0_9ACTN</name>
<feature type="domain" description="HTH tetR-type" evidence="5">
    <location>
        <begin position="38"/>
        <end position="98"/>
    </location>
</feature>
<keyword evidence="7" id="KW-1185">Reference proteome</keyword>
<feature type="DNA-binding region" description="H-T-H motif" evidence="4">
    <location>
        <begin position="61"/>
        <end position="80"/>
    </location>
</feature>
<dbReference type="InterPro" id="IPR001647">
    <property type="entry name" value="HTH_TetR"/>
</dbReference>
<dbReference type="InterPro" id="IPR009057">
    <property type="entry name" value="Homeodomain-like_sf"/>
</dbReference>
<evidence type="ECO:0000256" key="1">
    <source>
        <dbReference type="ARBA" id="ARBA00023015"/>
    </source>
</evidence>
<sequence length="230" mass="24911">MTDEPSGGLATDGERDLKAALRQFNADAATTRSGGRTARVGEAVIDAALIELSERGYANIRIDDVAARAGVNKTTIYRRWGSKSRLIATALVERHAEMNPIPDTGDVHADALTLLKEIWESLRAPWVAPLIAEATTQRSIGATDEVRTVLTELLSSRYRHSKSIFERAIARGELPQSANPELLLEAMCGPVYYRGLVVGLPVDDAYLKSVVQLVLSGFSSTLPGHSVQET</sequence>
<evidence type="ECO:0000313" key="7">
    <source>
        <dbReference type="Proteomes" id="UP000475545"/>
    </source>
</evidence>
<evidence type="ECO:0000259" key="5">
    <source>
        <dbReference type="PROSITE" id="PS50977"/>
    </source>
</evidence>
<dbReference type="SUPFAM" id="SSF46689">
    <property type="entry name" value="Homeodomain-like"/>
    <property type="match status" value="1"/>
</dbReference>
<dbReference type="Pfam" id="PF00440">
    <property type="entry name" value="TetR_N"/>
    <property type="match status" value="1"/>
</dbReference>
<dbReference type="SUPFAM" id="SSF48498">
    <property type="entry name" value="Tetracyclin repressor-like, C-terminal domain"/>
    <property type="match status" value="1"/>
</dbReference>
<dbReference type="GO" id="GO:0000976">
    <property type="term" value="F:transcription cis-regulatory region binding"/>
    <property type="evidence" value="ECO:0007669"/>
    <property type="project" value="TreeGrafter"/>
</dbReference>
<reference evidence="6 7" key="1">
    <citation type="submission" date="2019-11" db="EMBL/GenBank/DDBJ databases">
        <title>Gordonia sp. nov., a novel actinobacterium isolated from mangrove soil in Hainan.</title>
        <authorList>
            <person name="Huang X."/>
            <person name="Xie Y."/>
            <person name="Chu X."/>
            <person name="Xiao K."/>
        </authorList>
    </citation>
    <scope>NUCLEOTIDE SEQUENCE [LARGE SCALE GENOMIC DNA]</scope>
    <source>
        <strain evidence="6 7">HNM0687</strain>
    </source>
</reference>
<dbReference type="Proteomes" id="UP000475545">
    <property type="component" value="Unassembled WGS sequence"/>
</dbReference>
<accession>A0A6L7GXP0</accession>
<dbReference type="Gene3D" id="1.10.357.10">
    <property type="entry name" value="Tetracycline Repressor, domain 2"/>
    <property type="match status" value="1"/>
</dbReference>
<comment type="caution">
    <text evidence="6">The sequence shown here is derived from an EMBL/GenBank/DDBJ whole genome shotgun (WGS) entry which is preliminary data.</text>
</comment>
<evidence type="ECO:0000256" key="2">
    <source>
        <dbReference type="ARBA" id="ARBA00023125"/>
    </source>
</evidence>
<gene>
    <name evidence="6" type="ORF">GIY30_21215</name>
</gene>